<dbReference type="Proteomes" id="UP000614601">
    <property type="component" value="Unassembled WGS sequence"/>
</dbReference>
<evidence type="ECO:0000313" key="1">
    <source>
        <dbReference type="EMBL" id="CAD5205933.1"/>
    </source>
</evidence>
<keyword evidence="2" id="KW-1185">Reference proteome</keyword>
<dbReference type="EMBL" id="CAJFCW020000001">
    <property type="protein sequence ID" value="CAG9079869.1"/>
    <property type="molecule type" value="Genomic_DNA"/>
</dbReference>
<dbReference type="Proteomes" id="UP000783686">
    <property type="component" value="Unassembled WGS sequence"/>
</dbReference>
<sequence length="320" mass="36784">MERRRDQGFDQGVEGKPNKWVSLRAELAKRGSKEHELLCLQDASDQHDVHSEQDVQNQNDVQNVKQEALAFQASPLPPVRLFNYCIYSFDPEFSEDDFKQFAAEFVRVAWEHNLMVGEPIEMETYELEKLEDCFFSAVDAEAQFVLVFTEGRDALFHQKIKQLGTKHEICTQELRSRHATRAAGIREAKKSSIMATVVKNAREKLIKRFGEKVLEKSYTELLAPICEADGQAALDYKNCNRYLFRQLLVAEQERMLHDELEKDEAERLAEVVASHEEEDEGVVSDYAEEDEGVVADDEVGDEQKESVLVINFGRVKFLEM</sequence>
<dbReference type="EMBL" id="CAJFDH010000001">
    <property type="protein sequence ID" value="CAD5205933.1"/>
    <property type="molecule type" value="Genomic_DNA"/>
</dbReference>
<evidence type="ECO:0000313" key="2">
    <source>
        <dbReference type="Proteomes" id="UP000614601"/>
    </source>
</evidence>
<dbReference type="AlphaFoldDB" id="A0A811JRG3"/>
<reference evidence="1" key="1">
    <citation type="submission" date="2020-09" db="EMBL/GenBank/DDBJ databases">
        <authorList>
            <person name="Kikuchi T."/>
        </authorList>
    </citation>
    <scope>NUCLEOTIDE SEQUENCE</scope>
    <source>
        <strain evidence="1">SH1</strain>
    </source>
</reference>
<dbReference type="Gene3D" id="3.40.50.2300">
    <property type="match status" value="1"/>
</dbReference>
<gene>
    <name evidence="1" type="ORF">BOKJ2_LOCUS617</name>
</gene>
<accession>A0A811JRG3</accession>
<proteinExistence type="predicted"/>
<name>A0A811JRG3_9BILA</name>
<protein>
    <submittedName>
        <fullName evidence="1">Uncharacterized protein</fullName>
    </submittedName>
</protein>
<comment type="caution">
    <text evidence="1">The sequence shown here is derived from an EMBL/GenBank/DDBJ whole genome shotgun (WGS) entry which is preliminary data.</text>
</comment>
<organism evidence="1 2">
    <name type="scientific">Bursaphelenchus okinawaensis</name>
    <dbReference type="NCBI Taxonomy" id="465554"/>
    <lineage>
        <taxon>Eukaryota</taxon>
        <taxon>Metazoa</taxon>
        <taxon>Ecdysozoa</taxon>
        <taxon>Nematoda</taxon>
        <taxon>Chromadorea</taxon>
        <taxon>Rhabditida</taxon>
        <taxon>Tylenchina</taxon>
        <taxon>Tylenchomorpha</taxon>
        <taxon>Aphelenchoidea</taxon>
        <taxon>Aphelenchoididae</taxon>
        <taxon>Bursaphelenchus</taxon>
    </lineage>
</organism>